<feature type="transmembrane region" description="Helical" evidence="1">
    <location>
        <begin position="195"/>
        <end position="215"/>
    </location>
</feature>
<sequence length="220" mass="25513">MDIIQIGSFTILLKWFLLGVAILFGIVFIKVLLLRLPNREHNKAVFDLLTNSVFLGFFIWKGSLLLTEPSLVIKSPLSLLYFTGGRSGLILAIIFSIYYFIYKARKLDISMLVTLKYGLLFSFSVLSVYHFLSATFVEDNFIYHVLFGIYSLTNLILILVQKILSSYKSFFSVIVLFSFYKIILSLVLINENTIFIFSMEQWFFVGLIILSLYLWDRKLQ</sequence>
<reference evidence="3" key="2">
    <citation type="submission" date="2021-04" db="EMBL/GenBank/DDBJ databases">
        <title>Genomic analysis of electroactive and textile dye degrading Bacillus circulans strain: DC10 isolated from constructed wetland-microbial fuel cells treating textile dye wastewaters.</title>
        <authorList>
            <person name="Patel D.U."/>
            <person name="Desai C.R."/>
        </authorList>
    </citation>
    <scope>NUCLEOTIDE SEQUENCE</scope>
    <source>
        <strain evidence="3">DC10</strain>
    </source>
</reference>
<reference evidence="2 4" key="1">
    <citation type="submission" date="2015-05" db="EMBL/GenBank/DDBJ databases">
        <title>Whole genome sequence and identification of bacterial endophytes from Costus igneus.</title>
        <authorList>
            <person name="Lee Y.P."/>
            <person name="Gan H.M."/>
            <person name="Eng W."/>
            <person name="Wheatley M.S."/>
            <person name="Caraballo A."/>
            <person name="Polter S."/>
            <person name="Savka M.A."/>
            <person name="Hudson A.O."/>
        </authorList>
    </citation>
    <scope>NUCLEOTIDE SEQUENCE [LARGE SCALE GENOMIC DNA]</scope>
    <source>
        <strain evidence="2 4">RIT379</strain>
    </source>
</reference>
<dbReference type="Proteomes" id="UP000036045">
    <property type="component" value="Unassembled WGS sequence"/>
</dbReference>
<name>A0A0J1I6T7_NIACI</name>
<evidence type="ECO:0000313" key="2">
    <source>
        <dbReference type="EMBL" id="KLV21686.1"/>
    </source>
</evidence>
<keyword evidence="1" id="KW-0812">Transmembrane</keyword>
<feature type="transmembrane region" description="Helical" evidence="1">
    <location>
        <begin position="109"/>
        <end position="129"/>
    </location>
</feature>
<dbReference type="EMBL" id="LDPH01000036">
    <property type="protein sequence ID" value="KLV21686.1"/>
    <property type="molecule type" value="Genomic_DNA"/>
</dbReference>
<protein>
    <submittedName>
        <fullName evidence="2">Uncharacterized protein</fullName>
    </submittedName>
</protein>
<gene>
    <name evidence="2" type="ORF">ABW02_22825</name>
    <name evidence="3" type="ORF">KD144_08260</name>
</gene>
<evidence type="ECO:0000313" key="4">
    <source>
        <dbReference type="Proteomes" id="UP000036045"/>
    </source>
</evidence>
<feature type="transmembrane region" description="Helical" evidence="1">
    <location>
        <begin position="12"/>
        <end position="33"/>
    </location>
</feature>
<keyword evidence="1" id="KW-0472">Membrane</keyword>
<dbReference type="EMBL" id="JAGTPX010000006">
    <property type="protein sequence ID" value="MBR8669532.1"/>
    <property type="molecule type" value="Genomic_DNA"/>
</dbReference>
<feature type="transmembrane region" description="Helical" evidence="1">
    <location>
        <begin position="169"/>
        <end position="189"/>
    </location>
</feature>
<accession>A0A0J1I6T7</accession>
<keyword evidence="4" id="KW-1185">Reference proteome</keyword>
<evidence type="ECO:0000313" key="3">
    <source>
        <dbReference type="EMBL" id="MBR8669532.1"/>
    </source>
</evidence>
<dbReference type="OrthoDB" id="1796359at2"/>
<evidence type="ECO:0000256" key="1">
    <source>
        <dbReference type="SAM" id="Phobius"/>
    </source>
</evidence>
<feature type="transmembrane region" description="Helical" evidence="1">
    <location>
        <begin position="45"/>
        <end position="67"/>
    </location>
</feature>
<feature type="transmembrane region" description="Helical" evidence="1">
    <location>
        <begin position="141"/>
        <end position="160"/>
    </location>
</feature>
<organism evidence="2 4">
    <name type="scientific">Niallia circulans</name>
    <name type="common">Bacillus circulans</name>
    <dbReference type="NCBI Taxonomy" id="1397"/>
    <lineage>
        <taxon>Bacteria</taxon>
        <taxon>Bacillati</taxon>
        <taxon>Bacillota</taxon>
        <taxon>Bacilli</taxon>
        <taxon>Bacillales</taxon>
        <taxon>Bacillaceae</taxon>
        <taxon>Niallia</taxon>
    </lineage>
</organism>
<dbReference type="RefSeq" id="WP_016204387.1">
    <property type="nucleotide sequence ID" value="NZ_JAGTPX020000007.1"/>
</dbReference>
<feature type="transmembrane region" description="Helical" evidence="1">
    <location>
        <begin position="79"/>
        <end position="102"/>
    </location>
</feature>
<proteinExistence type="predicted"/>
<keyword evidence="1" id="KW-1133">Transmembrane helix</keyword>
<dbReference type="PATRIC" id="fig|1397.4.peg.3685"/>
<dbReference type="AlphaFoldDB" id="A0A0J1I6T7"/>
<comment type="caution">
    <text evidence="2">The sequence shown here is derived from an EMBL/GenBank/DDBJ whole genome shotgun (WGS) entry which is preliminary data.</text>
</comment>